<feature type="transmembrane region" description="Helical" evidence="1">
    <location>
        <begin position="89"/>
        <end position="112"/>
    </location>
</feature>
<feature type="transmembrane region" description="Helical" evidence="1">
    <location>
        <begin position="172"/>
        <end position="191"/>
    </location>
</feature>
<evidence type="ECO:0008006" key="4">
    <source>
        <dbReference type="Google" id="ProtNLM"/>
    </source>
</evidence>
<keyword evidence="1" id="KW-0812">Transmembrane</keyword>
<feature type="transmembrane region" description="Helical" evidence="1">
    <location>
        <begin position="60"/>
        <end position="77"/>
    </location>
</feature>
<feature type="transmembrane region" description="Helical" evidence="1">
    <location>
        <begin position="118"/>
        <end position="136"/>
    </location>
</feature>
<dbReference type="EMBL" id="FP929044">
    <property type="protein sequence ID" value="CBK95950.1"/>
    <property type="molecule type" value="Genomic_DNA"/>
</dbReference>
<dbReference type="HOGENOM" id="CLU_1000211_0_0_9"/>
<reference evidence="2 3" key="1">
    <citation type="submission" date="2010-03" db="EMBL/GenBank/DDBJ databases">
        <title>The genome sequence of Eubacterium siraeum 70/3.</title>
        <authorList>
            <consortium name="metaHIT consortium -- http://www.metahit.eu/"/>
            <person name="Pajon A."/>
            <person name="Turner K."/>
            <person name="Parkhill J."/>
            <person name="Duncan S."/>
            <person name="Flint H."/>
        </authorList>
    </citation>
    <scope>NUCLEOTIDE SEQUENCE [LARGE SCALE GENOMIC DNA]</scope>
    <source>
        <strain evidence="2 3">70/3</strain>
    </source>
</reference>
<organism evidence="2 3">
    <name type="scientific">[Eubacterium] siraeum 70/3</name>
    <dbReference type="NCBI Taxonomy" id="657319"/>
    <lineage>
        <taxon>Bacteria</taxon>
        <taxon>Bacillati</taxon>
        <taxon>Bacillota</taxon>
        <taxon>Clostridia</taxon>
        <taxon>Eubacteriales</taxon>
        <taxon>Oscillospiraceae</taxon>
        <taxon>Oscillospiraceae incertae sedis</taxon>
    </lineage>
</organism>
<proteinExistence type="predicted"/>
<feature type="transmembrane region" description="Helical" evidence="1">
    <location>
        <begin position="260"/>
        <end position="277"/>
    </location>
</feature>
<keyword evidence="1" id="KW-1133">Transmembrane helix</keyword>
<dbReference type="BioCyc" id="ESIR657319:G136K-586-MONOMER"/>
<dbReference type="PATRIC" id="fig|657319.3.peg.935"/>
<dbReference type="KEGG" id="esu:EUS_06860"/>
<evidence type="ECO:0000313" key="3">
    <source>
        <dbReference type="Proteomes" id="UP000008803"/>
    </source>
</evidence>
<feature type="transmembrane region" description="Helical" evidence="1">
    <location>
        <begin position="237"/>
        <end position="253"/>
    </location>
</feature>
<evidence type="ECO:0000256" key="1">
    <source>
        <dbReference type="SAM" id="Phobius"/>
    </source>
</evidence>
<evidence type="ECO:0000313" key="2">
    <source>
        <dbReference type="EMBL" id="CBK95950.1"/>
    </source>
</evidence>
<keyword evidence="1" id="KW-0472">Membrane</keyword>
<gene>
    <name evidence="2" type="ORF">EUS_06860</name>
</gene>
<protein>
    <recommendedName>
        <fullName evidence="4">EamA-like transporter family</fullName>
    </recommendedName>
</protein>
<dbReference type="Proteomes" id="UP000008803">
    <property type="component" value="Chromosome"/>
</dbReference>
<name>D4JS81_9FIRM</name>
<sequence length="278" mass="30767">MNVVILMLAVTACYTICSLNDKYAAAKANFSGDEFTFLMCSSMSVFLALSLPFQNLSFSLTWQSFLAVLLVVVCKMLEFQMSARVLKQLSAFELKAWLGITLFASYFTDILFGSELSVFKLICIFATAAGLVFIAKSSKCGSVNYKQIILPLVLYLISKYGYGLIIRSFSSYASSTMQLLPAMVIISLIMLPRVHIRELIKNNRSGVVKVVLARIPNTLGMLLENAVISISLANYSFIQPMILVTLFVIGLIRREKRSRLNLIGSIICIVGIVAFQLA</sequence>
<reference evidence="2 3" key="2">
    <citation type="submission" date="2010-03" db="EMBL/GenBank/DDBJ databases">
        <authorList>
            <person name="Pajon A."/>
        </authorList>
    </citation>
    <scope>NUCLEOTIDE SEQUENCE [LARGE SCALE GENOMIC DNA]</scope>
    <source>
        <strain evidence="2 3">70/3</strain>
    </source>
</reference>
<feature type="transmembrane region" description="Helical" evidence="1">
    <location>
        <begin position="211"/>
        <end position="231"/>
    </location>
</feature>
<dbReference type="AlphaFoldDB" id="D4JS81"/>
<feature type="transmembrane region" description="Helical" evidence="1">
    <location>
        <begin position="148"/>
        <end position="166"/>
    </location>
</feature>
<accession>D4JS81</accession>